<organism evidence="1 2">
    <name type="scientific">Mobilisporobacter senegalensis</name>
    <dbReference type="NCBI Taxonomy" id="1329262"/>
    <lineage>
        <taxon>Bacteria</taxon>
        <taxon>Bacillati</taxon>
        <taxon>Bacillota</taxon>
        <taxon>Clostridia</taxon>
        <taxon>Lachnospirales</taxon>
        <taxon>Lachnospiraceae</taxon>
        <taxon>Mobilisporobacter</taxon>
    </lineage>
</organism>
<protein>
    <submittedName>
        <fullName evidence="1">Uncharacterized protein</fullName>
    </submittedName>
</protein>
<gene>
    <name evidence="1" type="ORF">EDD66_112106</name>
</gene>
<sequence length="245" mass="27787">MTHNNFNTNMGSVSIVDHASGDVNGDRIADNIYLTGITSSDTPVVQNIRLIIQNSENDIYYSIPLKENIGYDPKLFLGDFTGDGIDDILISIATGGSGGTYYYYIYSFAHNSLRLLFDSDIYNEQYKYNVTYQDNYKVEVLSIANNTKYIIDLTLRDADYLNEVYDNNGELYDPIEGWVNPISGLYPIDFDSDNVYELLAFQRIAGRYNADSLGYVQNTLKWDNNMFDLDRQEVAIFGSQGSNNE</sequence>
<dbReference type="InterPro" id="IPR028994">
    <property type="entry name" value="Integrin_alpha_N"/>
</dbReference>
<dbReference type="Proteomes" id="UP000273083">
    <property type="component" value="Unassembled WGS sequence"/>
</dbReference>
<keyword evidence="2" id="KW-1185">Reference proteome</keyword>
<dbReference type="SUPFAM" id="SSF69318">
    <property type="entry name" value="Integrin alpha N-terminal domain"/>
    <property type="match status" value="1"/>
</dbReference>
<evidence type="ECO:0000313" key="2">
    <source>
        <dbReference type="Proteomes" id="UP000273083"/>
    </source>
</evidence>
<name>A0A3N1XB82_9FIRM</name>
<reference evidence="1 2" key="1">
    <citation type="submission" date="2018-11" db="EMBL/GenBank/DDBJ databases">
        <title>Genomic Encyclopedia of Type Strains, Phase IV (KMG-IV): sequencing the most valuable type-strain genomes for metagenomic binning, comparative biology and taxonomic classification.</title>
        <authorList>
            <person name="Goeker M."/>
        </authorList>
    </citation>
    <scope>NUCLEOTIDE SEQUENCE [LARGE SCALE GENOMIC DNA]</scope>
    <source>
        <strain evidence="1 2">DSM 26537</strain>
    </source>
</reference>
<proteinExistence type="predicted"/>
<comment type="caution">
    <text evidence="1">The sequence shown here is derived from an EMBL/GenBank/DDBJ whole genome shotgun (WGS) entry which is preliminary data.</text>
</comment>
<accession>A0A3N1XB82</accession>
<evidence type="ECO:0000313" key="1">
    <source>
        <dbReference type="EMBL" id="ROR23975.1"/>
    </source>
</evidence>
<dbReference type="EMBL" id="RJVG01000012">
    <property type="protein sequence ID" value="ROR23975.1"/>
    <property type="molecule type" value="Genomic_DNA"/>
</dbReference>
<dbReference type="RefSeq" id="WP_123610587.1">
    <property type="nucleotide sequence ID" value="NZ_RJVG01000012.1"/>
</dbReference>
<dbReference type="OrthoDB" id="1653343at2"/>
<dbReference type="AlphaFoldDB" id="A0A3N1XB82"/>